<dbReference type="AlphaFoldDB" id="A0A0G9HC96"/>
<dbReference type="RefSeq" id="WP_046970443.1">
    <property type="nucleotide sequence ID" value="NZ_JPLA01000008.1"/>
</dbReference>
<dbReference type="OrthoDB" id="650920at2"/>
<dbReference type="EMBL" id="JPLA01000008">
    <property type="protein sequence ID" value="KLD65312.1"/>
    <property type="molecule type" value="Genomic_DNA"/>
</dbReference>
<evidence type="ECO:0000313" key="1">
    <source>
        <dbReference type="EMBL" id="KLD65312.1"/>
    </source>
</evidence>
<evidence type="ECO:0000313" key="2">
    <source>
        <dbReference type="Proteomes" id="UP000035481"/>
    </source>
</evidence>
<sequence>MSRLTLEERLQYIESLPLADADLSLARLGGEEEKKGAAVDAGSVVSFVANVGLQHRKDALNSTLYAQLGANAAFDRINNAVDWYNKYIEILENIGWVIQSFGFTKYDGNAASFEVDTVLIELLAALMTEDEELVLTEAINALKALSEGKKAATIFETASHDLTKANAQIATASDENGVMFMKMAFFYLHTGQNMTRVLWFTFNSSDTEMYKAVQTINLNEEIYEVVRDTIVARLGERAAKYIDDLPLAD</sequence>
<comment type="caution">
    <text evidence="1">The sequence shown here is derived from an EMBL/GenBank/DDBJ whole genome shotgun (WGS) entry which is preliminary data.</text>
</comment>
<dbReference type="PATRIC" id="fig|1440762.4.peg.3604"/>
<name>A0A0G9HC96_9GAMM</name>
<accession>A0A0G9HC96</accession>
<gene>
    <name evidence="1" type="ORF">Y882_03280</name>
</gene>
<protein>
    <submittedName>
        <fullName evidence="1">Uncharacterized protein</fullName>
    </submittedName>
</protein>
<reference evidence="1 2" key="1">
    <citation type="journal article" date="2015" name="Antonie Van Leeuwenhoek">
        <title>A phylogenomic and molecular marker based taxonomic framework for the order Xanthomonadales: proposal to transfer the families Algiphilaceae and Solimonadaceae to the order Nevskiales ord. nov. and to create a new family within the order Xanthomonadales, the family Rhodanobacteraceae fam. nov., containing the genus Rhodanobacter and its closest relatives.</title>
        <authorList>
            <person name="Naushad S."/>
            <person name="Adeolu M."/>
            <person name="Wong S."/>
            <person name="Sohail M."/>
            <person name="Schellhorn H.E."/>
            <person name="Gupta R.S."/>
        </authorList>
    </citation>
    <scope>NUCLEOTIDE SEQUENCE [LARGE SCALE GENOMIC DNA]</scope>
    <source>
        <strain evidence="1 2">DSM 16301</strain>
    </source>
</reference>
<proteinExistence type="predicted"/>
<organism evidence="1 2">
    <name type="scientific">Dyella japonica DSM 16301</name>
    <dbReference type="NCBI Taxonomy" id="1440762"/>
    <lineage>
        <taxon>Bacteria</taxon>
        <taxon>Pseudomonadati</taxon>
        <taxon>Pseudomonadota</taxon>
        <taxon>Gammaproteobacteria</taxon>
        <taxon>Lysobacterales</taxon>
        <taxon>Rhodanobacteraceae</taxon>
        <taxon>Dyella</taxon>
    </lineage>
</organism>
<dbReference type="Proteomes" id="UP000035481">
    <property type="component" value="Unassembled WGS sequence"/>
</dbReference>